<dbReference type="STRING" id="1905730.W5S_3440"/>
<dbReference type="HOGENOM" id="CLU_2863819_0_0_6"/>
<dbReference type="AlphaFoldDB" id="A0A0H3I6A3"/>
<gene>
    <name evidence="1" type="ordered locus">W5S_3440</name>
</gene>
<protein>
    <submittedName>
        <fullName evidence="1">Uncharacterized protein</fullName>
    </submittedName>
</protein>
<name>A0A0H3I6A3_PECPM</name>
<evidence type="ECO:0000313" key="1">
    <source>
        <dbReference type="EMBL" id="AFI91510.1"/>
    </source>
</evidence>
<reference evidence="1 2" key="1">
    <citation type="journal article" date="2012" name="J. Bacteriol.">
        <title>Genome sequence of Pectobacterium sp. strain SCC3193.</title>
        <authorList>
            <person name="Koskinen J.P."/>
            <person name="Laine P."/>
            <person name="Niemi O."/>
            <person name="Nykyri J."/>
            <person name="Harjunpaa H."/>
            <person name="Auvinen P."/>
            <person name="Paulin L."/>
            <person name="Pirhonen M."/>
            <person name="Palva T."/>
            <person name="Holm L."/>
        </authorList>
    </citation>
    <scope>NUCLEOTIDE SEQUENCE [LARGE SCALE GENOMIC DNA]</scope>
    <source>
        <strain evidence="1 2">SCC3193</strain>
    </source>
</reference>
<dbReference type="EMBL" id="CP003415">
    <property type="protein sequence ID" value="AFI91510.1"/>
    <property type="molecule type" value="Genomic_DNA"/>
</dbReference>
<dbReference type="PATRIC" id="fig|1166016.3.peg.3498"/>
<dbReference type="Proteomes" id="UP000008044">
    <property type="component" value="Chromosome"/>
</dbReference>
<accession>A0A0H3I6A3</accession>
<sequence length="64" mass="7477">MADGIVFVYPDNSWFFANEVPSWLGDDRITLYPDDIEYAEEYQLVVSDNLTYDQLVERLVQKGL</sequence>
<proteinExistence type="predicted"/>
<evidence type="ECO:0000313" key="2">
    <source>
        <dbReference type="Proteomes" id="UP000008044"/>
    </source>
</evidence>
<organism evidence="1 2">
    <name type="scientific">Pectobacterium parmentieri</name>
    <dbReference type="NCBI Taxonomy" id="1905730"/>
    <lineage>
        <taxon>Bacteria</taxon>
        <taxon>Pseudomonadati</taxon>
        <taxon>Pseudomonadota</taxon>
        <taxon>Gammaproteobacteria</taxon>
        <taxon>Enterobacterales</taxon>
        <taxon>Pectobacteriaceae</taxon>
        <taxon>Pectobacterium</taxon>
    </lineage>
</organism>
<dbReference type="KEGG" id="pec:W5S_3440"/>
<dbReference type="RefSeq" id="WP_014700984.1">
    <property type="nucleotide sequence ID" value="NC_017845.1"/>
</dbReference>